<dbReference type="Proteomes" id="UP001497700">
    <property type="component" value="Unassembled WGS sequence"/>
</dbReference>
<keyword evidence="2" id="KW-1185">Reference proteome</keyword>
<gene>
    <name evidence="1" type="ORF">F4820DRAFT_452657</name>
</gene>
<name>A0ACB9YN30_9PEZI</name>
<proteinExistence type="predicted"/>
<accession>A0ACB9YN30</accession>
<organism evidence="1 2">
    <name type="scientific">Hypoxylon rubiginosum</name>
    <dbReference type="NCBI Taxonomy" id="110542"/>
    <lineage>
        <taxon>Eukaryota</taxon>
        <taxon>Fungi</taxon>
        <taxon>Dikarya</taxon>
        <taxon>Ascomycota</taxon>
        <taxon>Pezizomycotina</taxon>
        <taxon>Sordariomycetes</taxon>
        <taxon>Xylariomycetidae</taxon>
        <taxon>Xylariales</taxon>
        <taxon>Hypoxylaceae</taxon>
        <taxon>Hypoxylon</taxon>
    </lineage>
</organism>
<sequence>MANSQKSRDQAVLDAMMNDLGNSRLEEFTRDGHHNESNNNGPRVAPVIPQTAEGAGWRNAFSQGLFEDIDSQKTKDLGSIDDGHAHRINKAKTGHRPNQGPPQNGAVINRPGHSYVYGPNQASQHAHGPKNTSNQATQGYPPKGDGFNKKAVRTLKPYDPTCPSFKSQRRVSRPLQQGYHESSHGHLVAPGMTVKRWTSSGAGQSNQSNQPNQPVDRATTLANATSTSGTAGTTGKIPTTNGTTGQSNETKGDKPLLPHQWRVPYKLHPAAELVGSRETPNNGIDKRTTVSNTDRVIFLQNGLQIMPVVTEEQTHIGHVLLYERTQDSTVYWELGFVDRESMKGEVRLCLSPFNIGSVVLLRRQENTSSSVLSSKITFPDIQAAKKFSFELKNYLPRPANKQVVHDPMSRADKDVGVGALVDVHDNLSAAKPSDESQPQSHYHDLRELECHVAPPFSPEIIEAIPLGINLSQHSLRILFALKDDDYNRMITACSSPEGRNTSASSKDEALQVALSRLEGDRHFRALGPHEQGKILAVVYANIFHGNARVIRQADRMIKLRSSAGPRPGEIDVYRQYIGRLTTEKPKATTQEQRLVEDKKRVQEQRLVEEKRHLQEQRLAEEKKRAEEEETARTKAIVKGYLDMIFDAETDDDMDDSATISSITERFAQLNLANSRRR</sequence>
<evidence type="ECO:0000313" key="1">
    <source>
        <dbReference type="EMBL" id="KAI4860719.1"/>
    </source>
</evidence>
<reference evidence="1 2" key="1">
    <citation type="journal article" date="2022" name="New Phytol.">
        <title>Ecological generalism drives hyperdiversity of secondary metabolite gene clusters in xylarialean endophytes.</title>
        <authorList>
            <person name="Franco M.E.E."/>
            <person name="Wisecaver J.H."/>
            <person name="Arnold A.E."/>
            <person name="Ju Y.M."/>
            <person name="Slot J.C."/>
            <person name="Ahrendt S."/>
            <person name="Moore L.P."/>
            <person name="Eastman K.E."/>
            <person name="Scott K."/>
            <person name="Konkel Z."/>
            <person name="Mondo S.J."/>
            <person name="Kuo A."/>
            <person name="Hayes R.D."/>
            <person name="Haridas S."/>
            <person name="Andreopoulos B."/>
            <person name="Riley R."/>
            <person name="LaButti K."/>
            <person name="Pangilinan J."/>
            <person name="Lipzen A."/>
            <person name="Amirebrahimi M."/>
            <person name="Yan J."/>
            <person name="Adam C."/>
            <person name="Keymanesh K."/>
            <person name="Ng V."/>
            <person name="Louie K."/>
            <person name="Northen T."/>
            <person name="Drula E."/>
            <person name="Henrissat B."/>
            <person name="Hsieh H.M."/>
            <person name="Youens-Clark K."/>
            <person name="Lutzoni F."/>
            <person name="Miadlikowska J."/>
            <person name="Eastwood D.C."/>
            <person name="Hamelin R.C."/>
            <person name="Grigoriev I.V."/>
            <person name="U'Ren J.M."/>
        </authorList>
    </citation>
    <scope>NUCLEOTIDE SEQUENCE [LARGE SCALE GENOMIC DNA]</scope>
    <source>
        <strain evidence="1 2">CBS 119005</strain>
    </source>
</reference>
<evidence type="ECO:0000313" key="2">
    <source>
        <dbReference type="Proteomes" id="UP001497700"/>
    </source>
</evidence>
<protein>
    <submittedName>
        <fullName evidence="1">Uncharacterized protein</fullName>
    </submittedName>
</protein>
<comment type="caution">
    <text evidence="1">The sequence shown here is derived from an EMBL/GenBank/DDBJ whole genome shotgun (WGS) entry which is preliminary data.</text>
</comment>
<dbReference type="EMBL" id="MU393576">
    <property type="protein sequence ID" value="KAI4860719.1"/>
    <property type="molecule type" value="Genomic_DNA"/>
</dbReference>